<evidence type="ECO:0000313" key="2">
    <source>
        <dbReference type="Proteomes" id="UP001205337"/>
    </source>
</evidence>
<organism evidence="1 2">
    <name type="scientific">Protaetiibacter mangrovi</name>
    <dbReference type="NCBI Taxonomy" id="2970926"/>
    <lineage>
        <taxon>Bacteria</taxon>
        <taxon>Bacillati</taxon>
        <taxon>Actinomycetota</taxon>
        <taxon>Actinomycetes</taxon>
        <taxon>Micrococcales</taxon>
        <taxon>Microbacteriaceae</taxon>
        <taxon>Protaetiibacter</taxon>
    </lineage>
</organism>
<gene>
    <name evidence="1" type="ORF">NUH29_06510</name>
</gene>
<dbReference type="Proteomes" id="UP001205337">
    <property type="component" value="Unassembled WGS sequence"/>
</dbReference>
<accession>A0ABT1ZER8</accession>
<proteinExistence type="predicted"/>
<dbReference type="RefSeq" id="WP_258798218.1">
    <property type="nucleotide sequence ID" value="NZ_JANTHX010000005.1"/>
</dbReference>
<name>A0ABT1ZER8_9MICO</name>
<protein>
    <submittedName>
        <fullName evidence="1">Uncharacterized protein</fullName>
    </submittedName>
</protein>
<evidence type="ECO:0000313" key="1">
    <source>
        <dbReference type="EMBL" id="MCS0499199.1"/>
    </source>
</evidence>
<dbReference type="EMBL" id="JANTHX010000005">
    <property type="protein sequence ID" value="MCS0499199.1"/>
    <property type="molecule type" value="Genomic_DNA"/>
</dbReference>
<reference evidence="1 2" key="1">
    <citation type="submission" date="2022-08" db="EMBL/GenBank/DDBJ databases">
        <authorList>
            <person name="Li F."/>
        </authorList>
    </citation>
    <scope>NUCLEOTIDE SEQUENCE [LARGE SCALE GENOMIC DNA]</scope>
    <source>
        <strain evidence="1 2">10F1B-8-1</strain>
    </source>
</reference>
<sequence>MTDEIELVADEQGLAVIGSPQAVDVFLAEQELNSRRLDLGRLTKFAAHGGSAVNAASLIAANTGRWVQITDKSAQLMQTSRMMTGSADGLKRAVFTTDKGKITGLLEIVKTPTSILTNPALLSGVGGLMTQMAMQKAMDDIQDYLVVIDKKIDDVLRAQKDAALADMIAVGLMIDEAMTIRAEVGKVSDVTWSKVQGGGMAIARTQAYALRQLDALAEKLERESHVDDLAKTTTAAARTVQEWLAVLARCFQLHDGLAVLELERVLDATPDELDRHRIGLQKAARKRFESITATTTRLLRRMDEVAGFTSATVLMNPFNSRKVVNSINSTGAEIAQFHGVIGVAGDRQAIEAKRWLDAAGDVRDDTIGKGAEAIEVTVQFGSDTFTKARKGVGRFATDVSERLLRERDEKPIDS</sequence>
<keyword evidence="2" id="KW-1185">Reference proteome</keyword>
<comment type="caution">
    <text evidence="1">The sequence shown here is derived from an EMBL/GenBank/DDBJ whole genome shotgun (WGS) entry which is preliminary data.</text>
</comment>